<organism evidence="2 3">
    <name type="scientific">Actinomadura rugatobispora</name>
    <dbReference type="NCBI Taxonomy" id="1994"/>
    <lineage>
        <taxon>Bacteria</taxon>
        <taxon>Bacillati</taxon>
        <taxon>Actinomycetota</taxon>
        <taxon>Actinomycetes</taxon>
        <taxon>Streptosporangiales</taxon>
        <taxon>Thermomonosporaceae</taxon>
        <taxon>Actinomadura</taxon>
    </lineage>
</organism>
<protein>
    <recommendedName>
        <fullName evidence="4">Secreted protein</fullName>
    </recommendedName>
</protein>
<feature type="chain" id="PRO_5045771325" description="Secreted protein" evidence="1">
    <location>
        <begin position="29"/>
        <end position="110"/>
    </location>
</feature>
<proteinExistence type="predicted"/>
<evidence type="ECO:0000313" key="3">
    <source>
        <dbReference type="Proteomes" id="UP001596074"/>
    </source>
</evidence>
<dbReference type="RefSeq" id="WP_378280189.1">
    <property type="nucleotide sequence ID" value="NZ_JBHSON010000004.1"/>
</dbReference>
<accession>A0ABW0ZV06</accession>
<evidence type="ECO:0000256" key="1">
    <source>
        <dbReference type="SAM" id="SignalP"/>
    </source>
</evidence>
<dbReference type="Proteomes" id="UP001596074">
    <property type="component" value="Unassembled WGS sequence"/>
</dbReference>
<evidence type="ECO:0008006" key="4">
    <source>
        <dbReference type="Google" id="ProtNLM"/>
    </source>
</evidence>
<gene>
    <name evidence="2" type="ORF">ACFPZN_03880</name>
</gene>
<sequence length="110" mass="11453">MKRIGALATLTLLGSAAFMLTTASPAAAQEVCVYEGADKACLDTGTRVARVCDNEADGNGVYGWFGGDRYLWDANGSAGGCSYKSYPTASSVQVCEDVYPGMFLDPCSGD</sequence>
<name>A0ABW0ZV06_9ACTN</name>
<evidence type="ECO:0000313" key="2">
    <source>
        <dbReference type="EMBL" id="MFC5744750.1"/>
    </source>
</evidence>
<keyword evidence="3" id="KW-1185">Reference proteome</keyword>
<comment type="caution">
    <text evidence="2">The sequence shown here is derived from an EMBL/GenBank/DDBJ whole genome shotgun (WGS) entry which is preliminary data.</text>
</comment>
<dbReference type="EMBL" id="JBHSON010000004">
    <property type="protein sequence ID" value="MFC5744750.1"/>
    <property type="molecule type" value="Genomic_DNA"/>
</dbReference>
<feature type="signal peptide" evidence="1">
    <location>
        <begin position="1"/>
        <end position="28"/>
    </location>
</feature>
<reference evidence="3" key="1">
    <citation type="journal article" date="2019" name="Int. J. Syst. Evol. Microbiol.">
        <title>The Global Catalogue of Microorganisms (GCM) 10K type strain sequencing project: providing services to taxonomists for standard genome sequencing and annotation.</title>
        <authorList>
            <consortium name="The Broad Institute Genomics Platform"/>
            <consortium name="The Broad Institute Genome Sequencing Center for Infectious Disease"/>
            <person name="Wu L."/>
            <person name="Ma J."/>
        </authorList>
    </citation>
    <scope>NUCLEOTIDE SEQUENCE [LARGE SCALE GENOMIC DNA]</scope>
    <source>
        <strain evidence="3">KCTC 42087</strain>
    </source>
</reference>
<keyword evidence="1" id="KW-0732">Signal</keyword>